<keyword evidence="3 6" id="KW-0812">Transmembrane</keyword>
<feature type="transmembrane region" description="Helical" evidence="6">
    <location>
        <begin position="234"/>
        <end position="254"/>
    </location>
</feature>
<keyword evidence="2" id="KW-1003">Cell membrane</keyword>
<evidence type="ECO:0000259" key="7">
    <source>
        <dbReference type="PROSITE" id="PS50850"/>
    </source>
</evidence>
<reference evidence="8" key="1">
    <citation type="submission" date="2019-12" db="EMBL/GenBank/DDBJ databases">
        <authorList>
            <person name="Cremers G."/>
        </authorList>
    </citation>
    <scope>NUCLEOTIDE SEQUENCE</scope>
    <source>
        <strain evidence="8">Vvax</strain>
    </source>
</reference>
<feature type="transmembrane region" description="Helical" evidence="6">
    <location>
        <begin position="201"/>
        <end position="222"/>
    </location>
</feature>
<keyword evidence="4 6" id="KW-1133">Transmembrane helix</keyword>
<dbReference type="RefSeq" id="WP_339091351.1">
    <property type="nucleotide sequence ID" value="NZ_LR743507.1"/>
</dbReference>
<proteinExistence type="predicted"/>
<feature type="transmembrane region" description="Helical" evidence="6">
    <location>
        <begin position="353"/>
        <end position="373"/>
    </location>
</feature>
<dbReference type="AlphaFoldDB" id="A0A679J2H5"/>
<feature type="transmembrane region" description="Helical" evidence="6">
    <location>
        <begin position="319"/>
        <end position="347"/>
    </location>
</feature>
<dbReference type="GO" id="GO:0022857">
    <property type="term" value="F:transmembrane transporter activity"/>
    <property type="evidence" value="ECO:0007669"/>
    <property type="project" value="InterPro"/>
</dbReference>
<sequence length="393" mass="40698">MDNRLLVLALGMFALGTDTFVVAGILPQLAHTFGVDVAIAGQLTTLYAISYALLAPTIAAIAGNVPRKRLMLAGLGIFVLANLATAIAPTFTIALVSRVFAGLGAAMYAPTATGTGATIVAPERRGQAIAVIVAGLTAATALGSPIGTVLGGLGDWRWTMYFVSAVGLAAGLGIMALMGNVPLPPKIGLKARLAPLKDSRIGWTLLTTYLGMAGNFLVYVYFSVVFDRVLVNAVVFGALLVVWGASGTMTNIALARVLDRTSPTKVMFVVLVVQAVDMAFLPWTSASLWPAALAIAVWGATGWGIQGPQQYRLVNVAPVIAPVLLGLNTAATYLGVTTAGILGAVGIHYLGAHYLSLLSVGVFVLAIFASHVAGRQIDRDRVGAPAQGLQHVR</sequence>
<dbReference type="GO" id="GO:0005886">
    <property type="term" value="C:plasma membrane"/>
    <property type="evidence" value="ECO:0007669"/>
    <property type="project" value="UniProtKB-SubCell"/>
</dbReference>
<dbReference type="InterPro" id="IPR036259">
    <property type="entry name" value="MFS_trans_sf"/>
</dbReference>
<evidence type="ECO:0000256" key="4">
    <source>
        <dbReference type="ARBA" id="ARBA00022989"/>
    </source>
</evidence>
<protein>
    <submittedName>
        <fullName evidence="8">Purine efflux pump PbuE</fullName>
    </submittedName>
</protein>
<evidence type="ECO:0000256" key="5">
    <source>
        <dbReference type="ARBA" id="ARBA00023136"/>
    </source>
</evidence>
<organism evidence="8">
    <name type="scientific">Variovorax paradoxus</name>
    <dbReference type="NCBI Taxonomy" id="34073"/>
    <lineage>
        <taxon>Bacteria</taxon>
        <taxon>Pseudomonadati</taxon>
        <taxon>Pseudomonadota</taxon>
        <taxon>Betaproteobacteria</taxon>
        <taxon>Burkholderiales</taxon>
        <taxon>Comamonadaceae</taxon>
        <taxon>Variovorax</taxon>
    </lineage>
</organism>
<dbReference type="InterPro" id="IPR020846">
    <property type="entry name" value="MFS_dom"/>
</dbReference>
<accession>A0A679J2H5</accession>
<dbReference type="EMBL" id="LR743507">
    <property type="protein sequence ID" value="CAA2106526.1"/>
    <property type="molecule type" value="Genomic_DNA"/>
</dbReference>
<dbReference type="PROSITE" id="PS50850">
    <property type="entry name" value="MFS"/>
    <property type="match status" value="1"/>
</dbReference>
<feature type="transmembrane region" description="Helical" evidence="6">
    <location>
        <begin position="128"/>
        <end position="146"/>
    </location>
</feature>
<comment type="subcellular location">
    <subcellularLocation>
        <location evidence="1">Cell membrane</location>
        <topology evidence="1">Multi-pass membrane protein</topology>
    </subcellularLocation>
</comment>
<dbReference type="InterPro" id="IPR050189">
    <property type="entry name" value="MFS_Efflux_Transporters"/>
</dbReference>
<dbReference type="SUPFAM" id="SSF103473">
    <property type="entry name" value="MFS general substrate transporter"/>
    <property type="match status" value="1"/>
</dbReference>
<evidence type="ECO:0000256" key="2">
    <source>
        <dbReference type="ARBA" id="ARBA00022475"/>
    </source>
</evidence>
<dbReference type="InterPro" id="IPR011701">
    <property type="entry name" value="MFS"/>
</dbReference>
<evidence type="ECO:0000256" key="1">
    <source>
        <dbReference type="ARBA" id="ARBA00004651"/>
    </source>
</evidence>
<dbReference type="Gene3D" id="1.20.1250.20">
    <property type="entry name" value="MFS general substrate transporter like domains"/>
    <property type="match status" value="1"/>
</dbReference>
<feature type="transmembrane region" description="Helical" evidence="6">
    <location>
        <begin position="266"/>
        <end position="283"/>
    </location>
</feature>
<keyword evidence="5 6" id="KW-0472">Membrane</keyword>
<gene>
    <name evidence="8" type="primary">pbuE_2</name>
    <name evidence="8" type="ORF">VVAX_03783</name>
</gene>
<evidence type="ECO:0000256" key="3">
    <source>
        <dbReference type="ARBA" id="ARBA00022692"/>
    </source>
</evidence>
<dbReference type="PANTHER" id="PTHR43124:SF10">
    <property type="entry name" value="PURINE EFFLUX PUMP PBUE"/>
    <property type="match status" value="1"/>
</dbReference>
<name>A0A679J2H5_VARPD</name>
<dbReference type="Pfam" id="PF07690">
    <property type="entry name" value="MFS_1"/>
    <property type="match status" value="1"/>
</dbReference>
<feature type="transmembrane region" description="Helical" evidence="6">
    <location>
        <begin position="158"/>
        <end position="181"/>
    </location>
</feature>
<feature type="transmembrane region" description="Helical" evidence="6">
    <location>
        <begin position="289"/>
        <end position="307"/>
    </location>
</feature>
<evidence type="ECO:0000256" key="6">
    <source>
        <dbReference type="SAM" id="Phobius"/>
    </source>
</evidence>
<dbReference type="PANTHER" id="PTHR43124">
    <property type="entry name" value="PURINE EFFLUX PUMP PBUE"/>
    <property type="match status" value="1"/>
</dbReference>
<feature type="domain" description="Major facilitator superfamily (MFS) profile" evidence="7">
    <location>
        <begin position="4"/>
        <end position="378"/>
    </location>
</feature>
<feature type="transmembrane region" description="Helical" evidence="6">
    <location>
        <begin position="39"/>
        <end position="63"/>
    </location>
</feature>
<feature type="transmembrane region" description="Helical" evidence="6">
    <location>
        <begin position="99"/>
        <end position="121"/>
    </location>
</feature>
<dbReference type="CDD" id="cd17324">
    <property type="entry name" value="MFS_NepI_like"/>
    <property type="match status" value="1"/>
</dbReference>
<feature type="transmembrane region" description="Helical" evidence="6">
    <location>
        <begin position="70"/>
        <end position="93"/>
    </location>
</feature>
<evidence type="ECO:0000313" key="8">
    <source>
        <dbReference type="EMBL" id="CAA2106526.1"/>
    </source>
</evidence>